<proteinExistence type="inferred from homology"/>
<dbReference type="Gene3D" id="3.40.30.10">
    <property type="entry name" value="Glutaredoxin"/>
    <property type="match status" value="1"/>
</dbReference>
<name>A0A1R2D0W9_9CILI</name>
<dbReference type="InterPro" id="IPR051498">
    <property type="entry name" value="Phosducin-like_chap/apop_reg"/>
</dbReference>
<evidence type="ECO:0000256" key="1">
    <source>
        <dbReference type="ARBA" id="ARBA00009686"/>
    </source>
</evidence>
<dbReference type="SUPFAM" id="SSF52833">
    <property type="entry name" value="Thioredoxin-like"/>
    <property type="match status" value="1"/>
</dbReference>
<evidence type="ECO:0000259" key="3">
    <source>
        <dbReference type="Pfam" id="PF02114"/>
    </source>
</evidence>
<dbReference type="Proteomes" id="UP000187209">
    <property type="component" value="Unassembled WGS sequence"/>
</dbReference>
<comment type="similarity">
    <text evidence="1">Belongs to the phosducin family.</text>
</comment>
<dbReference type="PANTHER" id="PTHR45809">
    <property type="entry name" value="VIRAL IAP-ASSOCIATED FACTOR HOMOLOG"/>
    <property type="match status" value="1"/>
</dbReference>
<keyword evidence="5" id="KW-1185">Reference proteome</keyword>
<dbReference type="GO" id="GO:0005737">
    <property type="term" value="C:cytoplasm"/>
    <property type="evidence" value="ECO:0007669"/>
    <property type="project" value="TreeGrafter"/>
</dbReference>
<dbReference type="OrthoDB" id="45518at2759"/>
<sequence length="243" mass="28304">MANEVNTDFKDIHELLMKSNEENNEITKDEPMSNFNEALEQDEAIDFLAYNEFSEIEDDIEKISDLRYRKEYTQEIQPTVKKVQFGTLIEITKQNFIQEVKRAPKDVYVILHLFQDYIVHCRLIDECLISLAKKFINHKFVKIQATRFLSNFHDSDCPAIIIYKNSKVVHEMIACTSLLGGNCISEGSIEWVFAQKNIWETELEKNPADLGDKTPKTPERRSSFQGDSSEYRGFSSRLKRKCT</sequence>
<feature type="region of interest" description="Disordered" evidence="2">
    <location>
        <begin position="206"/>
        <end position="243"/>
    </location>
</feature>
<evidence type="ECO:0000313" key="5">
    <source>
        <dbReference type="Proteomes" id="UP000187209"/>
    </source>
</evidence>
<dbReference type="EMBL" id="MPUH01000020">
    <property type="protein sequence ID" value="OMJ94881.1"/>
    <property type="molecule type" value="Genomic_DNA"/>
</dbReference>
<reference evidence="4 5" key="1">
    <citation type="submission" date="2016-11" db="EMBL/GenBank/DDBJ databases">
        <title>The macronuclear genome of Stentor coeruleus: a giant cell with tiny introns.</title>
        <authorList>
            <person name="Slabodnick M."/>
            <person name="Ruby J.G."/>
            <person name="Reiff S.B."/>
            <person name="Swart E.C."/>
            <person name="Gosai S."/>
            <person name="Prabakaran S."/>
            <person name="Witkowska E."/>
            <person name="Larue G.E."/>
            <person name="Fisher S."/>
            <person name="Freeman R.M."/>
            <person name="Gunawardena J."/>
            <person name="Chu W."/>
            <person name="Stover N.A."/>
            <person name="Gregory B.D."/>
            <person name="Nowacki M."/>
            <person name="Derisi J."/>
            <person name="Roy S.W."/>
            <person name="Marshall W.F."/>
            <person name="Sood P."/>
        </authorList>
    </citation>
    <scope>NUCLEOTIDE SEQUENCE [LARGE SCALE GENOMIC DNA]</scope>
    <source>
        <strain evidence="4">WM001</strain>
    </source>
</reference>
<dbReference type="AlphaFoldDB" id="A0A1R2D0W9"/>
<evidence type="ECO:0000256" key="2">
    <source>
        <dbReference type="SAM" id="MobiDB-lite"/>
    </source>
</evidence>
<dbReference type="GO" id="GO:0006457">
    <property type="term" value="P:protein folding"/>
    <property type="evidence" value="ECO:0007669"/>
    <property type="project" value="TreeGrafter"/>
</dbReference>
<dbReference type="InterPro" id="IPR036249">
    <property type="entry name" value="Thioredoxin-like_sf"/>
</dbReference>
<evidence type="ECO:0000313" key="4">
    <source>
        <dbReference type="EMBL" id="OMJ94881.1"/>
    </source>
</evidence>
<gene>
    <name evidence="4" type="ORF">SteCoe_1910</name>
</gene>
<dbReference type="Pfam" id="PF02114">
    <property type="entry name" value="Phosducin"/>
    <property type="match status" value="1"/>
</dbReference>
<dbReference type="PANTHER" id="PTHR45809:SF3">
    <property type="entry name" value="VIRAL IAP-ASSOCIATED FACTOR HOMOLOG"/>
    <property type="match status" value="1"/>
</dbReference>
<organism evidence="4 5">
    <name type="scientific">Stentor coeruleus</name>
    <dbReference type="NCBI Taxonomy" id="5963"/>
    <lineage>
        <taxon>Eukaryota</taxon>
        <taxon>Sar</taxon>
        <taxon>Alveolata</taxon>
        <taxon>Ciliophora</taxon>
        <taxon>Postciliodesmatophora</taxon>
        <taxon>Heterotrichea</taxon>
        <taxon>Heterotrichida</taxon>
        <taxon>Stentoridae</taxon>
        <taxon>Stentor</taxon>
    </lineage>
</organism>
<protein>
    <recommendedName>
        <fullName evidence="3">Phosducin domain-containing protein</fullName>
    </recommendedName>
</protein>
<feature type="domain" description="Phosducin" evidence="3">
    <location>
        <begin position="47"/>
        <end position="183"/>
    </location>
</feature>
<accession>A0A1R2D0W9</accession>
<feature type="compositionally biased region" description="Basic and acidic residues" evidence="2">
    <location>
        <begin position="206"/>
        <end position="222"/>
    </location>
</feature>
<comment type="caution">
    <text evidence="4">The sequence shown here is derived from an EMBL/GenBank/DDBJ whole genome shotgun (WGS) entry which is preliminary data.</text>
</comment>
<dbReference type="InterPro" id="IPR024253">
    <property type="entry name" value="Phosducin_thioredoxin-like_dom"/>
</dbReference>